<dbReference type="PANTHER" id="PTHR12302:SF3">
    <property type="entry name" value="SERINE_THREONINE-PROTEIN KINASE 31"/>
    <property type="match status" value="1"/>
</dbReference>
<dbReference type="STRING" id="1802596.A2Z11_02730"/>
<dbReference type="SUPFAM" id="SSF50199">
    <property type="entry name" value="Staphylococcal nuclease"/>
    <property type="match status" value="1"/>
</dbReference>
<keyword evidence="3" id="KW-0378">Hydrolase</keyword>
<keyword evidence="2" id="KW-0255">Endonuclease</keyword>
<dbReference type="Pfam" id="PF00565">
    <property type="entry name" value="SNase"/>
    <property type="match status" value="1"/>
</dbReference>
<dbReference type="InterPro" id="IPR035437">
    <property type="entry name" value="SNase_OB-fold_sf"/>
</dbReference>
<name>A0A1G1WI97_9BACT</name>
<feature type="domain" description="TNase-like" evidence="4">
    <location>
        <begin position="21"/>
        <end position="156"/>
    </location>
</feature>
<evidence type="ECO:0000256" key="3">
    <source>
        <dbReference type="ARBA" id="ARBA00022801"/>
    </source>
</evidence>
<evidence type="ECO:0000256" key="2">
    <source>
        <dbReference type="ARBA" id="ARBA00022759"/>
    </source>
</evidence>
<evidence type="ECO:0000313" key="5">
    <source>
        <dbReference type="EMBL" id="OGY26947.1"/>
    </source>
</evidence>
<dbReference type="AlphaFoldDB" id="A0A1G1WI97"/>
<dbReference type="Proteomes" id="UP000176389">
    <property type="component" value="Unassembled WGS sequence"/>
</dbReference>
<organism evidence="5 6">
    <name type="scientific">Candidatus Woykebacteria bacterium RBG_16_43_9</name>
    <dbReference type="NCBI Taxonomy" id="1802596"/>
    <lineage>
        <taxon>Bacteria</taxon>
        <taxon>Candidatus Woykeibacteriota</taxon>
    </lineage>
</organism>
<dbReference type="GO" id="GO:0016787">
    <property type="term" value="F:hydrolase activity"/>
    <property type="evidence" value="ECO:0007669"/>
    <property type="project" value="UniProtKB-KW"/>
</dbReference>
<accession>A0A1G1WI97</accession>
<reference evidence="5 6" key="1">
    <citation type="journal article" date="2016" name="Nat. Commun.">
        <title>Thousands of microbial genomes shed light on interconnected biogeochemical processes in an aquifer system.</title>
        <authorList>
            <person name="Anantharaman K."/>
            <person name="Brown C.T."/>
            <person name="Hug L.A."/>
            <person name="Sharon I."/>
            <person name="Castelle C.J."/>
            <person name="Probst A.J."/>
            <person name="Thomas B.C."/>
            <person name="Singh A."/>
            <person name="Wilkins M.J."/>
            <person name="Karaoz U."/>
            <person name="Brodie E.L."/>
            <person name="Williams K.H."/>
            <person name="Hubbard S.S."/>
            <person name="Banfield J.F."/>
        </authorList>
    </citation>
    <scope>NUCLEOTIDE SEQUENCE [LARGE SCALE GENOMIC DNA]</scope>
</reference>
<evidence type="ECO:0000259" key="4">
    <source>
        <dbReference type="PROSITE" id="PS50830"/>
    </source>
</evidence>
<dbReference type="PROSITE" id="PS50830">
    <property type="entry name" value="TNASE_3"/>
    <property type="match status" value="1"/>
</dbReference>
<dbReference type="GO" id="GO:0004519">
    <property type="term" value="F:endonuclease activity"/>
    <property type="evidence" value="ECO:0007669"/>
    <property type="project" value="UniProtKB-KW"/>
</dbReference>
<comment type="caution">
    <text evidence="5">The sequence shown here is derived from an EMBL/GenBank/DDBJ whole genome shotgun (WGS) entry which is preliminary data.</text>
</comment>
<evidence type="ECO:0000256" key="1">
    <source>
        <dbReference type="ARBA" id="ARBA00022722"/>
    </source>
</evidence>
<dbReference type="EMBL" id="MHCS01000007">
    <property type="protein sequence ID" value="OGY26947.1"/>
    <property type="molecule type" value="Genomic_DNA"/>
</dbReference>
<dbReference type="InterPro" id="IPR016071">
    <property type="entry name" value="Staphylococal_nuclease_OB-fold"/>
</dbReference>
<dbReference type="Gene3D" id="2.40.50.90">
    <property type="match status" value="1"/>
</dbReference>
<sequence length="225" mass="25144">MVSTSISKSEKPSTNIVDEVEIEEILVTRVIDGDTIEIEGGEKVRYIGIDTPETVHPSKPVQCFGKEAALKNKKLVEGKRVRLEKDVSETDKYGRLLRYVYLPRGKAGVGEVFVNKILVQDGYAFSSTYPPDVKYQDIFSKAEKEAREADRGLWSSCGFIAGAKTTTAPETDCVIKGNISSSGEKIYHTPGQRYYNQTVISESKGERWFCSEDEATDVGWRKSRL</sequence>
<gene>
    <name evidence="5" type="ORF">A2Z11_02730</name>
</gene>
<keyword evidence="1" id="KW-0540">Nuclease</keyword>
<proteinExistence type="predicted"/>
<protein>
    <recommendedName>
        <fullName evidence="4">TNase-like domain-containing protein</fullName>
    </recommendedName>
</protein>
<dbReference type="SMART" id="SM00318">
    <property type="entry name" value="SNc"/>
    <property type="match status" value="1"/>
</dbReference>
<evidence type="ECO:0000313" key="6">
    <source>
        <dbReference type="Proteomes" id="UP000176389"/>
    </source>
</evidence>
<dbReference type="PANTHER" id="PTHR12302">
    <property type="entry name" value="EBNA2 BINDING PROTEIN P100"/>
    <property type="match status" value="1"/>
</dbReference>